<name>A0A0W7WGT7_9RHOB</name>
<dbReference type="RefSeq" id="WP_058863142.1">
    <property type="nucleotide sequence ID" value="NZ_LPXO01000010.1"/>
</dbReference>
<protein>
    <recommendedName>
        <fullName evidence="3">Enoyl-CoA hydratase</fullName>
    </recommendedName>
</protein>
<gene>
    <name evidence="1" type="ORF">AVJ23_15610</name>
</gene>
<dbReference type="SUPFAM" id="SSF52096">
    <property type="entry name" value="ClpP/crotonase"/>
    <property type="match status" value="1"/>
</dbReference>
<dbReference type="InterPro" id="IPR001753">
    <property type="entry name" value="Enoyl-CoA_hydra/iso"/>
</dbReference>
<dbReference type="AlphaFoldDB" id="A0A0W7WGT7"/>
<accession>A0A0W7WGT7</accession>
<sequence>MTQTPDGAVRLETDGPVAEIVLDRPAKHNALTPAMYRQIAAACAEVNETQAVHAVIFRGAGDRAFCAGSDVKALEGYADFWAWRNRFDYIPPILSLRKPAIAAVKGWALGGGLEIALACDLRVVARSAVFSAPEVTLGWNGAGGAAQHLTRLCGPGQAMKYLLTGDRFDAEEAARMGMIEYLVDPGEELTRARALAAQIAGYAPHATQAVKAAVRGAMDLTLEQGLRNENELMSLCFAKAEQARLRGTQPGDEP</sequence>
<organism evidence="1 2">
    <name type="scientific">Pseudoponticoccus marisrubri</name>
    <dbReference type="NCBI Taxonomy" id="1685382"/>
    <lineage>
        <taxon>Bacteria</taxon>
        <taxon>Pseudomonadati</taxon>
        <taxon>Pseudomonadota</taxon>
        <taxon>Alphaproteobacteria</taxon>
        <taxon>Rhodobacterales</taxon>
        <taxon>Roseobacteraceae</taxon>
        <taxon>Pseudoponticoccus</taxon>
    </lineage>
</organism>
<dbReference type="GO" id="GO:0003824">
    <property type="term" value="F:catalytic activity"/>
    <property type="evidence" value="ECO:0007669"/>
    <property type="project" value="UniProtKB-ARBA"/>
</dbReference>
<dbReference type="PANTHER" id="PTHR11941">
    <property type="entry name" value="ENOYL-COA HYDRATASE-RELATED"/>
    <property type="match status" value="1"/>
</dbReference>
<dbReference type="GO" id="GO:0006635">
    <property type="term" value="P:fatty acid beta-oxidation"/>
    <property type="evidence" value="ECO:0007669"/>
    <property type="project" value="TreeGrafter"/>
</dbReference>
<dbReference type="InterPro" id="IPR029045">
    <property type="entry name" value="ClpP/crotonase-like_dom_sf"/>
</dbReference>
<dbReference type="Pfam" id="PF00378">
    <property type="entry name" value="ECH_1"/>
    <property type="match status" value="1"/>
</dbReference>
<dbReference type="STRING" id="1685382.AVJ23_15610"/>
<evidence type="ECO:0000313" key="1">
    <source>
        <dbReference type="EMBL" id="KUF09867.1"/>
    </source>
</evidence>
<evidence type="ECO:0008006" key="3">
    <source>
        <dbReference type="Google" id="ProtNLM"/>
    </source>
</evidence>
<dbReference type="Proteomes" id="UP000054396">
    <property type="component" value="Unassembled WGS sequence"/>
</dbReference>
<proteinExistence type="predicted"/>
<keyword evidence="2" id="KW-1185">Reference proteome</keyword>
<dbReference type="CDD" id="cd06558">
    <property type="entry name" value="crotonase-like"/>
    <property type="match status" value="1"/>
</dbReference>
<comment type="caution">
    <text evidence="1">The sequence shown here is derived from an EMBL/GenBank/DDBJ whole genome shotgun (WGS) entry which is preliminary data.</text>
</comment>
<dbReference type="Gene3D" id="3.90.226.10">
    <property type="entry name" value="2-enoyl-CoA Hydratase, Chain A, domain 1"/>
    <property type="match status" value="1"/>
</dbReference>
<dbReference type="EMBL" id="LPXO01000010">
    <property type="protein sequence ID" value="KUF09867.1"/>
    <property type="molecule type" value="Genomic_DNA"/>
</dbReference>
<reference evidence="1 2" key="1">
    <citation type="submission" date="2015-12" db="EMBL/GenBank/DDBJ databases">
        <authorList>
            <person name="Shamseldin A."/>
            <person name="Moawad H."/>
            <person name="Abd El-Rahim W.M."/>
            <person name="Sadowsky M.J."/>
        </authorList>
    </citation>
    <scope>NUCLEOTIDE SEQUENCE [LARGE SCALE GENOMIC DNA]</scope>
    <source>
        <strain evidence="1 2">SJ5A-1</strain>
    </source>
</reference>
<evidence type="ECO:0000313" key="2">
    <source>
        <dbReference type="Proteomes" id="UP000054396"/>
    </source>
</evidence>
<dbReference type="OrthoDB" id="9802898at2"/>
<dbReference type="PANTHER" id="PTHR11941:SF54">
    <property type="entry name" value="ENOYL-COA HYDRATASE, MITOCHONDRIAL"/>
    <property type="match status" value="1"/>
</dbReference>